<keyword evidence="1" id="KW-0732">Signal</keyword>
<dbReference type="Gene3D" id="2.40.10.10">
    <property type="entry name" value="Trypsin-like serine proteases"/>
    <property type="match status" value="1"/>
</dbReference>
<gene>
    <name evidence="2" type="ORF">CHIRRI_LOCUS14059</name>
</gene>
<dbReference type="Proteomes" id="UP001153620">
    <property type="component" value="Chromosome 4"/>
</dbReference>
<accession>A0A9N9SAF4</accession>
<keyword evidence="3" id="KW-1185">Reference proteome</keyword>
<feature type="chain" id="PRO_5040340512" evidence="1">
    <location>
        <begin position="16"/>
        <end position="288"/>
    </location>
</feature>
<dbReference type="AlphaFoldDB" id="A0A9N9SAF4"/>
<dbReference type="InterPro" id="IPR006616">
    <property type="entry name" value="DM9_repeat"/>
</dbReference>
<reference evidence="2" key="1">
    <citation type="submission" date="2022-01" db="EMBL/GenBank/DDBJ databases">
        <authorList>
            <person name="King R."/>
        </authorList>
    </citation>
    <scope>NUCLEOTIDE SEQUENCE</scope>
</reference>
<organism evidence="2 3">
    <name type="scientific">Chironomus riparius</name>
    <dbReference type="NCBI Taxonomy" id="315576"/>
    <lineage>
        <taxon>Eukaryota</taxon>
        <taxon>Metazoa</taxon>
        <taxon>Ecdysozoa</taxon>
        <taxon>Arthropoda</taxon>
        <taxon>Hexapoda</taxon>
        <taxon>Insecta</taxon>
        <taxon>Pterygota</taxon>
        <taxon>Neoptera</taxon>
        <taxon>Endopterygota</taxon>
        <taxon>Diptera</taxon>
        <taxon>Nematocera</taxon>
        <taxon>Chironomoidea</taxon>
        <taxon>Chironomidae</taxon>
        <taxon>Chironominae</taxon>
        <taxon>Chironomus</taxon>
    </lineage>
</organism>
<evidence type="ECO:0000313" key="2">
    <source>
        <dbReference type="EMBL" id="CAG9811250.1"/>
    </source>
</evidence>
<dbReference type="PANTHER" id="PTHR31649:SF1">
    <property type="entry name" value="FARNESOIC ACID O-METHYL TRANSFERASE DOMAIN-CONTAINING PROTEIN"/>
    <property type="match status" value="1"/>
</dbReference>
<dbReference type="Pfam" id="PF11901">
    <property type="entry name" value="DM9"/>
    <property type="match status" value="2"/>
</dbReference>
<evidence type="ECO:0000313" key="3">
    <source>
        <dbReference type="Proteomes" id="UP001153620"/>
    </source>
</evidence>
<dbReference type="SUPFAM" id="SSF50494">
    <property type="entry name" value="Trypsin-like serine proteases"/>
    <property type="match status" value="2"/>
</dbReference>
<dbReference type="InterPro" id="IPR043504">
    <property type="entry name" value="Peptidase_S1_PA_chymotrypsin"/>
</dbReference>
<proteinExistence type="predicted"/>
<dbReference type="PANTHER" id="PTHR31649">
    <property type="entry name" value="AGAP009604-PA"/>
    <property type="match status" value="1"/>
</dbReference>
<reference evidence="2" key="2">
    <citation type="submission" date="2022-10" db="EMBL/GenBank/DDBJ databases">
        <authorList>
            <consortium name="ENA_rothamsted_submissions"/>
            <consortium name="culmorum"/>
            <person name="King R."/>
        </authorList>
    </citation>
    <scope>NUCLEOTIDE SEQUENCE</scope>
</reference>
<name>A0A9N9SAF4_9DIPT</name>
<feature type="signal peptide" evidence="1">
    <location>
        <begin position="1"/>
        <end position="15"/>
    </location>
</feature>
<dbReference type="SMART" id="SM00696">
    <property type="entry name" value="DM9"/>
    <property type="match status" value="2"/>
</dbReference>
<evidence type="ECO:0000256" key="1">
    <source>
        <dbReference type="SAM" id="SignalP"/>
    </source>
</evidence>
<sequence length="288" mass="32168">MKLFIFLISFSVSLATQDQCGISIVNSGGPTGLIFNGELAEDSQWPWAAAVYLKYGEKRNFLCSGTLISGQSVLTDQFIPFNGTFPRNAVQGGYEGTVKLFVGRKTIDGKHLLGKIADTLKIIYVPYFAKEYEFEDDFDILILSDIGWTSFNSSIDQIPSDAISINEDNLKTYVARRKIDKDVVVGKFNPMLNSLSVTYNGTEFKFSDGIEIMTTNKPHKWIPFTGTFPSNAVQGGYEGAAKLYVGRVRHPTKYIIGKVVDTTRTISVGFFDKEFKYKNSFEILVLEN</sequence>
<dbReference type="EMBL" id="OU895880">
    <property type="protein sequence ID" value="CAG9811250.1"/>
    <property type="molecule type" value="Genomic_DNA"/>
</dbReference>
<protein>
    <submittedName>
        <fullName evidence="2">Uncharacterized protein</fullName>
    </submittedName>
</protein>
<dbReference type="OrthoDB" id="2142040at2759"/>
<dbReference type="InterPro" id="IPR009003">
    <property type="entry name" value="Peptidase_S1_PA"/>
</dbReference>